<keyword evidence="1" id="KW-0732">Signal</keyword>
<protein>
    <submittedName>
        <fullName evidence="2">Jg24386 protein</fullName>
    </submittedName>
</protein>
<accession>A0A8S4QVP5</accession>
<sequence>MSLLRLVVSTIAIIASCEASGFGHVVPAIKSTSVVRYAPFYSFPNGVRSIHAVLPAVAPVAPVVRAFAPAPLLPAPVAAPVLPAPPPLFPARVLPAPAFPAPVFRTPFIPAPIPAPLPAPVFAPAPVFPHSIPAAAPVYPAFPRFGPIPTLSAAQFYARPVPAVSTVPFSPIVRAVAPAVLPAPAPVYPAPVFAPSPYGLTRTVAYPAPAPFLPAPLIKHAQAWK</sequence>
<comment type="caution">
    <text evidence="2">The sequence shown here is derived from an EMBL/GenBank/DDBJ whole genome shotgun (WGS) entry which is preliminary data.</text>
</comment>
<reference evidence="2" key="1">
    <citation type="submission" date="2022-03" db="EMBL/GenBank/DDBJ databases">
        <authorList>
            <person name="Lindestad O."/>
        </authorList>
    </citation>
    <scope>NUCLEOTIDE SEQUENCE</scope>
</reference>
<organism evidence="2 3">
    <name type="scientific">Pararge aegeria aegeria</name>
    <dbReference type="NCBI Taxonomy" id="348720"/>
    <lineage>
        <taxon>Eukaryota</taxon>
        <taxon>Metazoa</taxon>
        <taxon>Ecdysozoa</taxon>
        <taxon>Arthropoda</taxon>
        <taxon>Hexapoda</taxon>
        <taxon>Insecta</taxon>
        <taxon>Pterygota</taxon>
        <taxon>Neoptera</taxon>
        <taxon>Endopterygota</taxon>
        <taxon>Lepidoptera</taxon>
        <taxon>Glossata</taxon>
        <taxon>Ditrysia</taxon>
        <taxon>Papilionoidea</taxon>
        <taxon>Nymphalidae</taxon>
        <taxon>Satyrinae</taxon>
        <taxon>Satyrini</taxon>
        <taxon>Parargina</taxon>
        <taxon>Pararge</taxon>
    </lineage>
</organism>
<dbReference type="AlphaFoldDB" id="A0A8S4QVP5"/>
<dbReference type="Proteomes" id="UP000838756">
    <property type="component" value="Unassembled WGS sequence"/>
</dbReference>
<dbReference type="EMBL" id="CAKXAJ010018308">
    <property type="protein sequence ID" value="CAH2217611.1"/>
    <property type="molecule type" value="Genomic_DNA"/>
</dbReference>
<evidence type="ECO:0000313" key="2">
    <source>
        <dbReference type="EMBL" id="CAH2217611.1"/>
    </source>
</evidence>
<feature type="chain" id="PRO_5035881233" evidence="1">
    <location>
        <begin position="20"/>
        <end position="225"/>
    </location>
</feature>
<evidence type="ECO:0000256" key="1">
    <source>
        <dbReference type="SAM" id="SignalP"/>
    </source>
</evidence>
<dbReference type="PROSITE" id="PS51257">
    <property type="entry name" value="PROKAR_LIPOPROTEIN"/>
    <property type="match status" value="1"/>
</dbReference>
<name>A0A8S4QVP5_9NEOP</name>
<keyword evidence="3" id="KW-1185">Reference proteome</keyword>
<dbReference type="OrthoDB" id="7492119at2759"/>
<evidence type="ECO:0000313" key="3">
    <source>
        <dbReference type="Proteomes" id="UP000838756"/>
    </source>
</evidence>
<gene>
    <name evidence="2" type="primary">jg24386</name>
    <name evidence="2" type="ORF">PAEG_LOCUS5496</name>
</gene>
<feature type="signal peptide" evidence="1">
    <location>
        <begin position="1"/>
        <end position="19"/>
    </location>
</feature>
<proteinExistence type="predicted"/>